<comment type="caution">
    <text evidence="2">The sequence shown here is derived from an EMBL/GenBank/DDBJ whole genome shotgun (WGS) entry which is preliminary data.</text>
</comment>
<dbReference type="InterPro" id="IPR012866">
    <property type="entry name" value="DUF1644"/>
</dbReference>
<evidence type="ECO:0000313" key="2">
    <source>
        <dbReference type="EMBL" id="KAK1437515.1"/>
    </source>
</evidence>
<gene>
    <name evidence="2" type="ORF">QVD17_03307</name>
</gene>
<organism evidence="2 3">
    <name type="scientific">Tagetes erecta</name>
    <name type="common">African marigold</name>
    <dbReference type="NCBI Taxonomy" id="13708"/>
    <lineage>
        <taxon>Eukaryota</taxon>
        <taxon>Viridiplantae</taxon>
        <taxon>Streptophyta</taxon>
        <taxon>Embryophyta</taxon>
        <taxon>Tracheophyta</taxon>
        <taxon>Spermatophyta</taxon>
        <taxon>Magnoliopsida</taxon>
        <taxon>eudicotyledons</taxon>
        <taxon>Gunneridae</taxon>
        <taxon>Pentapetalae</taxon>
        <taxon>asterids</taxon>
        <taxon>campanulids</taxon>
        <taxon>Asterales</taxon>
        <taxon>Asteraceae</taxon>
        <taxon>Asteroideae</taxon>
        <taxon>Heliantheae alliance</taxon>
        <taxon>Tageteae</taxon>
        <taxon>Tagetes</taxon>
    </lineage>
</organism>
<dbReference type="AlphaFoldDB" id="A0AAD8LHA2"/>
<dbReference type="Pfam" id="PF07800">
    <property type="entry name" value="DUF1644"/>
    <property type="match status" value="1"/>
</dbReference>
<dbReference type="Proteomes" id="UP001229421">
    <property type="component" value="Unassembled WGS sequence"/>
</dbReference>
<keyword evidence="3" id="KW-1185">Reference proteome</keyword>
<accession>A0AAD8LHA2</accession>
<evidence type="ECO:0000313" key="3">
    <source>
        <dbReference type="Proteomes" id="UP001229421"/>
    </source>
</evidence>
<dbReference type="PANTHER" id="PTHR31197">
    <property type="entry name" value="OS01G0612600 PROTEIN"/>
    <property type="match status" value="1"/>
</dbReference>
<protein>
    <submittedName>
        <fullName evidence="2">Uncharacterized protein</fullName>
    </submittedName>
</protein>
<dbReference type="PANTHER" id="PTHR31197:SF42">
    <property type="entry name" value="ZINC FINGER, RING_FYVE_PHD-TYPE-RELATED"/>
    <property type="match status" value="1"/>
</dbReference>
<proteinExistence type="predicted"/>
<name>A0AAD8LHA2_TARER</name>
<feature type="region of interest" description="Disordered" evidence="1">
    <location>
        <begin position="161"/>
        <end position="183"/>
    </location>
</feature>
<reference evidence="2" key="1">
    <citation type="journal article" date="2023" name="bioRxiv">
        <title>Improved chromosome-level genome assembly for marigold (Tagetes erecta).</title>
        <authorList>
            <person name="Jiang F."/>
            <person name="Yuan L."/>
            <person name="Wang S."/>
            <person name="Wang H."/>
            <person name="Xu D."/>
            <person name="Wang A."/>
            <person name="Fan W."/>
        </authorList>
    </citation>
    <scope>NUCLEOTIDE SEQUENCE</scope>
    <source>
        <strain evidence="2">WSJ</strain>
        <tissue evidence="2">Leaf</tissue>
    </source>
</reference>
<dbReference type="EMBL" id="JAUHHV010000001">
    <property type="protein sequence ID" value="KAK1437515.1"/>
    <property type="molecule type" value="Genomic_DNA"/>
</dbReference>
<sequence>MTARCFRRRAGCHNRLLSMLLFRFRAPKSLSKSLKNSLPFLLVHRRSIFYSHRDRYGLKKEITMPKERRDRSVSIGKSMFSPYQCSGSRTQQILVNNPLENEKSLKEWEDARCPVCIEPPHNAILLLCSSHNKGCRPYMCDTSYRHSNCFDQFRKSFSEGQLSGSTTEQSQPSISLTGDSQQSLTIGNNEKSKLVCPLCRGEVNGWVVVDPARLFMNTKTRSCACETCDFSGTYTDLRKHARTVHPFVRPSEVDPARQQDWRRMERQRDFGDLLSTLRSSIREEQGEDSTSELSVVDGQTMLTILFLIRDVQPRPIRVPVSSRTRSHLTVRRRRTTHLWGDGYDYEAMVGDVDGGFSDGEPRSRPGARRFFRISRRLSTPDADD</sequence>
<evidence type="ECO:0000256" key="1">
    <source>
        <dbReference type="SAM" id="MobiDB-lite"/>
    </source>
</evidence>